<dbReference type="CDD" id="cd16904">
    <property type="entry name" value="pesticin_lyz-like"/>
    <property type="match status" value="1"/>
</dbReference>
<dbReference type="InterPro" id="IPR023346">
    <property type="entry name" value="Lysozyme-like_dom_sf"/>
</dbReference>
<proteinExistence type="inferred from homology"/>
<evidence type="ECO:0000313" key="4">
    <source>
        <dbReference type="EMBL" id="MEI5997970.1"/>
    </source>
</evidence>
<dbReference type="RefSeq" id="WP_336598177.1">
    <property type="nucleotide sequence ID" value="NZ_JACFYJ010000016.1"/>
</dbReference>
<comment type="catalytic activity">
    <reaction evidence="3">
        <text>Hydrolysis of (1-&gt;4)-beta-linkages between N-acetylmuramic acid and N-acetyl-D-glucosamine residues in a peptidoglycan and between N-acetyl-D-glucosamine residues in chitodextrins.</text>
        <dbReference type="EC" id="3.2.1.17"/>
    </reaction>
</comment>
<dbReference type="Gene3D" id="1.10.530.40">
    <property type="match status" value="1"/>
</dbReference>
<dbReference type="InterPro" id="IPR002196">
    <property type="entry name" value="Glyco_hydro_24"/>
</dbReference>
<dbReference type="Pfam" id="PF00959">
    <property type="entry name" value="Phage_lysozyme"/>
    <property type="match status" value="1"/>
</dbReference>
<keyword evidence="2 3" id="KW-0081">Bacteriolytic enzyme</keyword>
<evidence type="ECO:0000313" key="5">
    <source>
        <dbReference type="Proteomes" id="UP001386437"/>
    </source>
</evidence>
<keyword evidence="3" id="KW-0326">Glycosidase</keyword>
<keyword evidence="1 3" id="KW-0929">Antimicrobial</keyword>
<evidence type="ECO:0000256" key="2">
    <source>
        <dbReference type="ARBA" id="ARBA00022638"/>
    </source>
</evidence>
<keyword evidence="3" id="KW-0378">Hydrolase</keyword>
<dbReference type="EC" id="3.2.1.17" evidence="3"/>
<keyword evidence="5" id="KW-1185">Reference proteome</keyword>
<organism evidence="4 5">
    <name type="scientific">Paraburkholderia bengalensis</name>
    <dbReference type="NCBI Taxonomy" id="2747562"/>
    <lineage>
        <taxon>Bacteria</taxon>
        <taxon>Pseudomonadati</taxon>
        <taxon>Pseudomonadota</taxon>
        <taxon>Betaproteobacteria</taxon>
        <taxon>Burkholderiales</taxon>
        <taxon>Burkholderiaceae</taxon>
        <taxon>Paraburkholderia</taxon>
    </lineage>
</organism>
<comment type="caution">
    <text evidence="4">The sequence shown here is derived from an EMBL/GenBank/DDBJ whole genome shotgun (WGS) entry which is preliminary data.</text>
</comment>
<dbReference type="SUPFAM" id="SSF53955">
    <property type="entry name" value="Lysozyme-like"/>
    <property type="match status" value="1"/>
</dbReference>
<evidence type="ECO:0000256" key="1">
    <source>
        <dbReference type="ARBA" id="ARBA00022529"/>
    </source>
</evidence>
<evidence type="ECO:0000256" key="3">
    <source>
        <dbReference type="RuleBase" id="RU003788"/>
    </source>
</evidence>
<dbReference type="EMBL" id="JACFYJ010000016">
    <property type="protein sequence ID" value="MEI5997970.1"/>
    <property type="molecule type" value="Genomic_DNA"/>
</dbReference>
<protein>
    <recommendedName>
        <fullName evidence="3">Lysozyme</fullName>
        <ecNumber evidence="3">3.2.1.17</ecNumber>
    </recommendedName>
</protein>
<sequence>MNAFDTLLAQTISSPDLLGDAAANEERKEYDETNPVTLPVLRAALPAVSDRAVELIVAFEVTSETVYNRLYVHPVWPQGQSGCTIGIGYDLGYVTSQRMSDDWRTAQLAPADIAALTGVCGMKGTAAQHALPNVKSVSVPFAAANAVFRNVTLQRTVAQTVAALPRAATLTPDCLGALVSLVYNRGASFAAQGDRYTEMRAIAADVANGNLKDIPTQFRSMKRLWSGQPNLQGLVRRRELEALLFEEGLGQPAG</sequence>
<comment type="similarity">
    <text evidence="3">Belongs to the glycosyl hydrolase 24 family.</text>
</comment>
<gene>
    <name evidence="4" type="ORF">H3V53_12410</name>
</gene>
<reference evidence="4 5" key="1">
    <citation type="journal article" date="2022" name="Arch. Microbiol.">
        <title>Paraburkholderia bengalensis sp. nov. isolated from roots of Oryza sativa, IR64.</title>
        <authorList>
            <person name="Nag P."/>
            <person name="Mondal N."/>
            <person name="Sarkar J."/>
            <person name="Das S."/>
        </authorList>
    </citation>
    <scope>NUCLEOTIDE SEQUENCE [LARGE SCALE GENOMIC DNA]</scope>
    <source>
        <strain evidence="4 5">IR64_4_BI</strain>
    </source>
</reference>
<dbReference type="InterPro" id="IPR023347">
    <property type="entry name" value="Lysozyme_dom_sf"/>
</dbReference>
<accession>A0ABU8IQT7</accession>
<dbReference type="Proteomes" id="UP001386437">
    <property type="component" value="Unassembled WGS sequence"/>
</dbReference>
<name>A0ABU8IQT7_9BURK</name>